<accession>A0A1F5VT91</accession>
<evidence type="ECO:0000259" key="2">
    <source>
        <dbReference type="PROSITE" id="PS50983"/>
    </source>
</evidence>
<dbReference type="EMBL" id="MFGW01000085">
    <property type="protein sequence ID" value="OGF66664.1"/>
    <property type="molecule type" value="Genomic_DNA"/>
</dbReference>
<dbReference type="GO" id="GO:0071281">
    <property type="term" value="P:cellular response to iron ion"/>
    <property type="evidence" value="ECO:0007669"/>
    <property type="project" value="TreeGrafter"/>
</dbReference>
<dbReference type="Pfam" id="PF01497">
    <property type="entry name" value="Peripla_BP_2"/>
    <property type="match status" value="1"/>
</dbReference>
<evidence type="ECO:0000313" key="3">
    <source>
        <dbReference type="EMBL" id="OGF66664.1"/>
    </source>
</evidence>
<dbReference type="PROSITE" id="PS50983">
    <property type="entry name" value="FE_B12_PBP"/>
    <property type="match status" value="1"/>
</dbReference>
<feature type="domain" description="Fe/B12 periplasmic-binding" evidence="2">
    <location>
        <begin position="146"/>
        <end position="391"/>
    </location>
</feature>
<dbReference type="AlphaFoldDB" id="A0A1F5VT91"/>
<protein>
    <recommendedName>
        <fullName evidence="2">Fe/B12 periplasmic-binding domain-containing protein</fullName>
    </recommendedName>
</protein>
<proteinExistence type="predicted"/>
<dbReference type="NCBIfam" id="NF038402">
    <property type="entry name" value="TroA_like"/>
    <property type="match status" value="1"/>
</dbReference>
<dbReference type="InterPro" id="IPR054828">
    <property type="entry name" value="Vit_B12_bind_prot"/>
</dbReference>
<reference evidence="3 4" key="1">
    <citation type="journal article" date="2016" name="Nat. Commun.">
        <title>Thousands of microbial genomes shed light on interconnected biogeochemical processes in an aquifer system.</title>
        <authorList>
            <person name="Anantharaman K."/>
            <person name="Brown C.T."/>
            <person name="Hug L.A."/>
            <person name="Sharon I."/>
            <person name="Castelle C.J."/>
            <person name="Probst A.J."/>
            <person name="Thomas B.C."/>
            <person name="Singh A."/>
            <person name="Wilkins M.J."/>
            <person name="Karaoz U."/>
            <person name="Brodie E.L."/>
            <person name="Williams K.H."/>
            <person name="Hubbard S.S."/>
            <person name="Banfield J.F."/>
        </authorList>
    </citation>
    <scope>NUCLEOTIDE SEQUENCE [LARGE SCALE GENOMIC DNA]</scope>
</reference>
<dbReference type="InterPro" id="IPR050902">
    <property type="entry name" value="ABC_Transporter_SBP"/>
</dbReference>
<organism evidence="3 4">
    <name type="scientific">Candidatus Fischerbacteria bacterium RBG_13_37_8</name>
    <dbReference type="NCBI Taxonomy" id="1817863"/>
    <lineage>
        <taxon>Bacteria</taxon>
        <taxon>Candidatus Fischeribacteriota</taxon>
    </lineage>
</organism>
<dbReference type="Gene3D" id="3.40.50.1980">
    <property type="entry name" value="Nitrogenase molybdenum iron protein domain"/>
    <property type="match status" value="2"/>
</dbReference>
<dbReference type="PANTHER" id="PTHR30535:SF34">
    <property type="entry name" value="MOLYBDATE-BINDING PROTEIN MOLA"/>
    <property type="match status" value="1"/>
</dbReference>
<dbReference type="STRING" id="1817863.A2Y62_21355"/>
<dbReference type="SUPFAM" id="SSF53807">
    <property type="entry name" value="Helical backbone' metal receptor"/>
    <property type="match status" value="1"/>
</dbReference>
<gene>
    <name evidence="3" type="ORF">A2Y62_21355</name>
</gene>
<dbReference type="PANTHER" id="PTHR30535">
    <property type="entry name" value="VITAMIN B12-BINDING PROTEIN"/>
    <property type="match status" value="1"/>
</dbReference>
<evidence type="ECO:0000313" key="4">
    <source>
        <dbReference type="Proteomes" id="UP000178943"/>
    </source>
</evidence>
<dbReference type="Proteomes" id="UP000178943">
    <property type="component" value="Unassembled WGS sequence"/>
</dbReference>
<keyword evidence="1" id="KW-0732">Signal</keyword>
<name>A0A1F5VT91_9BACT</name>
<evidence type="ECO:0000256" key="1">
    <source>
        <dbReference type="ARBA" id="ARBA00022729"/>
    </source>
</evidence>
<sequence length="391" mass="43940">MQLHIEIYSLRALRSKAKQSLADFKNATKSQNHKDSLNYKALNVLCNLVFWCFCGSLIVRRGLLRPAGAGLIMTNSQGFFREGRRIGLPLHCLQRMLILLLCLLLSGVVGYVSGHPQDSPTPAVKNKVIVDETGRKVTLKKYPPERIISLAPSITELLFALNQGDKVVGITSYCNKPPETRTITKVGGFADPNMELIVSLKPDVVIATRQGNPVELIKNLDTFSIPIFALNAKNLTDVLRNILSVSQLLGIEQEGKKLHDKLAGYIEAQKRKFPQGKSRKRILFVIWYEPFITIGKESFIQEIIELCGAESATSHYPGDWMQINQEELLKLKYDAIMYAVHEPKQQQEFADSFTSKPGLLRTVPVYVVDEEILRPGINFPHAVDKCQQTIR</sequence>
<dbReference type="InterPro" id="IPR002491">
    <property type="entry name" value="ABC_transptr_periplasmic_BD"/>
</dbReference>
<comment type="caution">
    <text evidence="3">The sequence shown here is derived from an EMBL/GenBank/DDBJ whole genome shotgun (WGS) entry which is preliminary data.</text>
</comment>